<organism evidence="2">
    <name type="scientific">Leptocylindrus danicus</name>
    <dbReference type="NCBI Taxonomy" id="163516"/>
    <lineage>
        <taxon>Eukaryota</taxon>
        <taxon>Sar</taxon>
        <taxon>Stramenopiles</taxon>
        <taxon>Ochrophyta</taxon>
        <taxon>Bacillariophyta</taxon>
        <taxon>Coscinodiscophyceae</taxon>
        <taxon>Chaetocerotophycidae</taxon>
        <taxon>Leptocylindrales</taxon>
        <taxon>Leptocylindraceae</taxon>
        <taxon>Leptocylindrus</taxon>
    </lineage>
</organism>
<feature type="region of interest" description="Disordered" evidence="1">
    <location>
        <begin position="81"/>
        <end position="121"/>
    </location>
</feature>
<sequence length="497" mass="54155">MRLVQNPLNNKIQDSFDSTFASEEAIDLLLRRASGSHAPTSSSILGADHGSLYYQSARRGVGTLRPEKPSKTELNYLKELREEASKNRKSSSSRSSKSKAQKRASGSSARSGNSRSKPIMTSRERYLEETLKKDGIPVKQWLLLCLLIGLLWYQVRSSFSVGAEKSSSSSNSSKQKQKQKQRQAKQSGNNNAGVNHKGKVKRVSKKVSTSSKVKKNKNGESATTNANKKHEIVMQQQEKEQVVKDAETEQDVTRAPELSVGVNASSSEEVVPEVVATPAAKRKKKKGKKKAESTAVDTAISSVAAEAEVNEAQEIPPKKVDVVLNEISTDDKNAEEINDFPSEASAPDSTSTDGSSAFESDFDDNEGWTTVGGNKHQEQVSSSQPAKATAVEKVATNQDTTTASEKPQNGVEKEQITEEKEEKPKAAARPAPAEEKLEQHVPSIDDDAALARMLQDKENAAVLRGVNSEADDVWEEVTTKKKKLSKKFQESSEVVVA</sequence>
<feature type="compositionally biased region" description="Basic residues" evidence="1">
    <location>
        <begin position="196"/>
        <end position="205"/>
    </location>
</feature>
<accession>A0A7S2P2Y0</accession>
<dbReference type="EMBL" id="HBGY01013052">
    <property type="protein sequence ID" value="CAD9574001.1"/>
    <property type="molecule type" value="Transcribed_RNA"/>
</dbReference>
<feature type="compositionally biased region" description="Low complexity" evidence="1">
    <location>
        <begin position="299"/>
        <end position="315"/>
    </location>
</feature>
<evidence type="ECO:0000256" key="1">
    <source>
        <dbReference type="SAM" id="MobiDB-lite"/>
    </source>
</evidence>
<feature type="compositionally biased region" description="Basic and acidic residues" evidence="1">
    <location>
        <begin position="228"/>
        <end position="240"/>
    </location>
</feature>
<feature type="compositionally biased region" description="Polar residues" evidence="1">
    <location>
        <begin position="395"/>
        <end position="407"/>
    </location>
</feature>
<feature type="compositionally biased region" description="Basic and acidic residues" evidence="1">
    <location>
        <begin position="411"/>
        <end position="425"/>
    </location>
</feature>
<feature type="compositionally biased region" description="Polar residues" evidence="1">
    <location>
        <begin position="347"/>
        <end position="358"/>
    </location>
</feature>
<protein>
    <submittedName>
        <fullName evidence="2">Uncharacterized protein</fullName>
    </submittedName>
</protein>
<evidence type="ECO:0000313" key="2">
    <source>
        <dbReference type="EMBL" id="CAD9574001.1"/>
    </source>
</evidence>
<name>A0A7S2P2Y0_9STRA</name>
<feature type="compositionally biased region" description="Low complexity" evidence="1">
    <location>
        <begin position="103"/>
        <end position="117"/>
    </location>
</feature>
<reference evidence="2" key="1">
    <citation type="submission" date="2021-01" db="EMBL/GenBank/DDBJ databases">
        <authorList>
            <person name="Corre E."/>
            <person name="Pelletier E."/>
            <person name="Niang G."/>
            <person name="Scheremetjew M."/>
            <person name="Finn R."/>
            <person name="Kale V."/>
            <person name="Holt S."/>
            <person name="Cochrane G."/>
            <person name="Meng A."/>
            <person name="Brown T."/>
            <person name="Cohen L."/>
        </authorList>
    </citation>
    <scope>NUCLEOTIDE SEQUENCE</scope>
    <source>
        <strain evidence="2">B650</strain>
    </source>
</reference>
<feature type="compositionally biased region" description="Basic residues" evidence="1">
    <location>
        <begin position="280"/>
        <end position="289"/>
    </location>
</feature>
<feature type="region of interest" description="Disordered" evidence="1">
    <location>
        <begin position="163"/>
        <end position="240"/>
    </location>
</feature>
<feature type="compositionally biased region" description="Basic residues" evidence="1">
    <location>
        <begin position="87"/>
        <end position="102"/>
    </location>
</feature>
<feature type="region of interest" description="Disordered" evidence="1">
    <location>
        <begin position="277"/>
        <end position="441"/>
    </location>
</feature>
<proteinExistence type="predicted"/>
<dbReference type="AlphaFoldDB" id="A0A7S2P2Y0"/>
<gene>
    <name evidence="2" type="ORF">LDAN0321_LOCUS8352</name>
</gene>
<feature type="compositionally biased region" description="Low complexity" evidence="1">
    <location>
        <begin position="165"/>
        <end position="174"/>
    </location>
</feature>